<gene>
    <name evidence="2" type="ORF">SAMN05443665_102666</name>
</gene>
<dbReference type="OrthoDB" id="3173428at2"/>
<dbReference type="GO" id="GO:0016810">
    <property type="term" value="F:hydrolase activity, acting on carbon-nitrogen (but not peptide) bonds"/>
    <property type="evidence" value="ECO:0007669"/>
    <property type="project" value="InterPro"/>
</dbReference>
<dbReference type="InterPro" id="IPR013108">
    <property type="entry name" value="Amidohydro_3"/>
</dbReference>
<keyword evidence="3" id="KW-1185">Reference proteome</keyword>
<reference evidence="2 3" key="1">
    <citation type="submission" date="2017-06" db="EMBL/GenBank/DDBJ databases">
        <authorList>
            <person name="Kim H.J."/>
            <person name="Triplett B.A."/>
        </authorList>
    </citation>
    <scope>NUCLEOTIDE SEQUENCE [LARGE SCALE GENOMIC DNA]</scope>
    <source>
        <strain evidence="2 3">DSM 44715</strain>
    </source>
</reference>
<protein>
    <submittedName>
        <fullName evidence="2">Predicted amidohydrolase YtcJ</fullName>
    </submittedName>
</protein>
<evidence type="ECO:0000259" key="1">
    <source>
        <dbReference type="Pfam" id="PF07969"/>
    </source>
</evidence>
<keyword evidence="2" id="KW-0378">Hydrolase</keyword>
<name>A0A239M980_9ACTN</name>
<dbReference type="Pfam" id="PF07969">
    <property type="entry name" value="Amidohydro_3"/>
    <property type="match status" value="1"/>
</dbReference>
<dbReference type="InterPro" id="IPR032466">
    <property type="entry name" value="Metal_Hydrolase"/>
</dbReference>
<evidence type="ECO:0000313" key="3">
    <source>
        <dbReference type="Proteomes" id="UP000198318"/>
    </source>
</evidence>
<organism evidence="2 3">
    <name type="scientific">Actinomadura meyerae</name>
    <dbReference type="NCBI Taxonomy" id="240840"/>
    <lineage>
        <taxon>Bacteria</taxon>
        <taxon>Bacillati</taxon>
        <taxon>Actinomycetota</taxon>
        <taxon>Actinomycetes</taxon>
        <taxon>Streptosporangiales</taxon>
        <taxon>Thermomonosporaceae</taxon>
        <taxon>Actinomadura</taxon>
    </lineage>
</organism>
<dbReference type="Gene3D" id="2.30.40.10">
    <property type="entry name" value="Urease, subunit C, domain 1"/>
    <property type="match status" value="1"/>
</dbReference>
<dbReference type="SUPFAM" id="SSF51556">
    <property type="entry name" value="Metallo-dependent hydrolases"/>
    <property type="match status" value="1"/>
</dbReference>
<proteinExistence type="predicted"/>
<feature type="domain" description="Amidohydrolase 3" evidence="1">
    <location>
        <begin position="44"/>
        <end position="465"/>
    </location>
</feature>
<dbReference type="PANTHER" id="PTHR22642">
    <property type="entry name" value="IMIDAZOLONEPROPIONASE"/>
    <property type="match status" value="1"/>
</dbReference>
<evidence type="ECO:0000313" key="2">
    <source>
        <dbReference type="EMBL" id="SNT38544.1"/>
    </source>
</evidence>
<dbReference type="InterPro" id="IPR011059">
    <property type="entry name" value="Metal-dep_hydrolase_composite"/>
</dbReference>
<sequence>MSGLLLRDAEIGGSERADVRVAGGLIAEIGGGLARVPGERALECGGGALLPGLCDHHLHLHALAARRHSVPCGPPEVTGPDGLAAALRDAVPDGHGWVRGTGYAESVAGDLDAAAIDALRPDGPVRVQHRSGALWILNSAAVRAAGLASAGHPGIERDAAGRPTGRLWRADGWLRTRLPAARPVDLGAVGRELARLGVTAVTDATPDLGAEAAASIEAAVRDGSLPQRVHLLGLPPDARTGPHPRLGTGPYKIVLADSGLPALDDLADRIRLVHGHGRPVAVHCVTREALLLLLAALDETGTLNGDRVEHAALVPPETVADLAERGLRVVTQPGFLADRGDDYLRDVPAADVPDLYRYRSLLAAGVPVGLSSDAPYGPLDPWAVMAAAADRTARSGTVVGRDETVPAAAALRSLLTAPDDPGGLPRKVSVGGAADLVLLHVPLNEALRRPSAGDVRATIADGRLVQE</sequence>
<accession>A0A239M980</accession>
<dbReference type="Proteomes" id="UP000198318">
    <property type="component" value="Unassembled WGS sequence"/>
</dbReference>
<dbReference type="EMBL" id="FZOR01000026">
    <property type="protein sequence ID" value="SNT38544.1"/>
    <property type="molecule type" value="Genomic_DNA"/>
</dbReference>
<dbReference type="AlphaFoldDB" id="A0A239M980"/>
<dbReference type="Gene3D" id="3.20.20.140">
    <property type="entry name" value="Metal-dependent hydrolases"/>
    <property type="match status" value="2"/>
</dbReference>
<dbReference type="SUPFAM" id="SSF51338">
    <property type="entry name" value="Composite domain of metallo-dependent hydrolases"/>
    <property type="match status" value="1"/>
</dbReference>
<dbReference type="RefSeq" id="WP_089328516.1">
    <property type="nucleotide sequence ID" value="NZ_FZOR01000026.1"/>
</dbReference>
<dbReference type="PANTHER" id="PTHR22642:SF2">
    <property type="entry name" value="PROTEIN LONG AFTER FAR-RED 3"/>
    <property type="match status" value="1"/>
</dbReference>
<dbReference type="Gene3D" id="3.10.310.70">
    <property type="match status" value="1"/>
</dbReference>